<evidence type="ECO:0000256" key="2">
    <source>
        <dbReference type="ARBA" id="ARBA00023002"/>
    </source>
</evidence>
<keyword evidence="1" id="KW-0285">Flavoprotein</keyword>
<dbReference type="InterPro" id="IPR023753">
    <property type="entry name" value="FAD/NAD-binding_dom"/>
</dbReference>
<sequence>MTAHTQSGLPAQEALEAAVQRTADRYDAVIIGAGPAGLNAALVLGGARRRVLLLDGGPPRNVRAQAAHGVFTRDCTPPADLKRIGLEQLAAYDVTVCQEAARQVREFGEGFGVQLATGWVTARRVLFASGLQDLLPRVSGLRERWGRTVHHCPYCDGWPNREAALAVLGSHQEGHHLALSMRNWTDHLTLLTDGPDELTPEQRRDLQRLDITLETRPILRLSGEDTLTVHFRDGDALELEGIFLNPSQGQRSHLPAALGLELDDKSRVVVNEHGMTSLRGVWAAGDMTGAPQYVMSAAASGMVAAVSLNSTLIHEDVREYGAAFHESPDEEPGVGEA</sequence>
<dbReference type="PANTHER" id="PTHR48105">
    <property type="entry name" value="THIOREDOXIN REDUCTASE 1-RELATED-RELATED"/>
    <property type="match status" value="1"/>
</dbReference>
<dbReference type="EMBL" id="CP002536">
    <property type="protein sequence ID" value="ADY25993.1"/>
    <property type="molecule type" value="Genomic_DNA"/>
</dbReference>
<evidence type="ECO:0000313" key="4">
    <source>
        <dbReference type="EMBL" id="ADY25993.1"/>
    </source>
</evidence>
<dbReference type="HOGENOM" id="CLU_031864_5_0_0"/>
<dbReference type="STRING" id="693977.Deipr_0837"/>
<reference evidence="4 5" key="2">
    <citation type="journal article" date="2012" name="Stand. Genomic Sci.">
        <title>Complete genome sequence of the orange-red pigmented, radioresistant Deinococcus proteolyticus type strain (MRP(T)).</title>
        <authorList>
            <person name="Copeland A."/>
            <person name="Zeytun A."/>
            <person name="Yassawong M."/>
            <person name="Nolan M."/>
            <person name="Lucas S."/>
            <person name="Hammon N."/>
            <person name="Deshpande S."/>
            <person name="Cheng J.F."/>
            <person name="Han C."/>
            <person name="Tapia R."/>
            <person name="Goodwin L.A."/>
            <person name="Pitluck S."/>
            <person name="Mavromatis K."/>
            <person name="Liolios K."/>
            <person name="Pagani I."/>
            <person name="Ivanova N."/>
            <person name="Mikhailova N."/>
            <person name="Pati A."/>
            <person name="Chen A."/>
            <person name="Palaniappan K."/>
            <person name="Land M."/>
            <person name="Hauser L."/>
            <person name="Jeffries C.D."/>
            <person name="Brambilla E.M."/>
            <person name="Rohde M."/>
            <person name="Sikorski J."/>
            <person name="Pukall R."/>
            <person name="Goker M."/>
            <person name="Detter J.C."/>
            <person name="Woyke T."/>
            <person name="Bristow J."/>
            <person name="Eisen J.A."/>
            <person name="Markowitz V."/>
            <person name="Hugenholtz P."/>
            <person name="Kyrpides N.C."/>
            <person name="Klenk H.P."/>
            <person name="Lapidus A."/>
        </authorList>
    </citation>
    <scope>NUCLEOTIDE SEQUENCE [LARGE SCALE GENOMIC DNA]</scope>
    <source>
        <strain evidence="5">ATCC 35074 / DSM 20540 / JCM 6276 / NBRC 101906 / NCIMB 13154 / VKM Ac-1939 / CCM 2703 / MRP</strain>
    </source>
</reference>
<dbReference type="Pfam" id="PF07992">
    <property type="entry name" value="Pyr_redox_2"/>
    <property type="match status" value="1"/>
</dbReference>
<name>F0RM73_DEIPM</name>
<accession>F0RM73</accession>
<dbReference type="InterPro" id="IPR036188">
    <property type="entry name" value="FAD/NAD-bd_sf"/>
</dbReference>
<proteinExistence type="predicted"/>
<dbReference type="eggNOG" id="COG0492">
    <property type="taxonomic scope" value="Bacteria"/>
</dbReference>
<dbReference type="AlphaFoldDB" id="F0RM73"/>
<feature type="domain" description="FAD/NAD(P)-binding" evidence="3">
    <location>
        <begin position="26"/>
        <end position="301"/>
    </location>
</feature>
<evidence type="ECO:0000259" key="3">
    <source>
        <dbReference type="Pfam" id="PF07992"/>
    </source>
</evidence>
<dbReference type="PRINTS" id="PR00469">
    <property type="entry name" value="PNDRDTASEII"/>
</dbReference>
<dbReference type="InterPro" id="IPR050097">
    <property type="entry name" value="Ferredoxin-NADP_redctase_2"/>
</dbReference>
<dbReference type="Gene3D" id="3.50.50.60">
    <property type="entry name" value="FAD/NAD(P)-binding domain"/>
    <property type="match status" value="2"/>
</dbReference>
<evidence type="ECO:0000256" key="1">
    <source>
        <dbReference type="ARBA" id="ARBA00022630"/>
    </source>
</evidence>
<dbReference type="SUPFAM" id="SSF51905">
    <property type="entry name" value="FAD/NAD(P)-binding domain"/>
    <property type="match status" value="1"/>
</dbReference>
<dbReference type="KEGG" id="dpt:Deipr_0837"/>
<evidence type="ECO:0000313" key="5">
    <source>
        <dbReference type="Proteomes" id="UP000007718"/>
    </source>
</evidence>
<protein>
    <submittedName>
        <fullName evidence="4">FAD-dependent pyridine nucleotide-disulfide oxidoreductase</fullName>
    </submittedName>
</protein>
<reference evidence="5" key="1">
    <citation type="submission" date="2011-02" db="EMBL/GenBank/DDBJ databases">
        <title>The complete sequence of chromosome of Deinococcus proteolyticus DSM 20540.</title>
        <authorList>
            <consortium name="US DOE Joint Genome Institute (JGI-PGF)"/>
            <person name="Lucas S."/>
            <person name="Copeland A."/>
            <person name="Lapidus A."/>
            <person name="Bruce D."/>
            <person name="Goodwin L."/>
            <person name="Pitluck S."/>
            <person name="Kyrpides N."/>
            <person name="Mavromatis K."/>
            <person name="Pagani I."/>
            <person name="Ivanova N."/>
            <person name="Ovchinnikova G."/>
            <person name="Zeytun A."/>
            <person name="Detter J.C."/>
            <person name="Han C."/>
            <person name="Land M."/>
            <person name="Hauser L."/>
            <person name="Markowitz V."/>
            <person name="Cheng J.-F."/>
            <person name="Hugenholtz P."/>
            <person name="Woyke T."/>
            <person name="Wu D."/>
            <person name="Pukall R."/>
            <person name="Steenblock K."/>
            <person name="Brambilla E."/>
            <person name="Klenk H.-P."/>
            <person name="Eisen J.A."/>
        </authorList>
    </citation>
    <scope>NUCLEOTIDE SEQUENCE [LARGE SCALE GENOMIC DNA]</scope>
    <source>
        <strain evidence="5">ATCC 35074 / DSM 20540 / JCM 6276 / NBRC 101906 / NCIMB 13154 / VKM Ac-1939 / CCM 2703 / MRP</strain>
    </source>
</reference>
<keyword evidence="5" id="KW-1185">Reference proteome</keyword>
<dbReference type="GO" id="GO:0016491">
    <property type="term" value="F:oxidoreductase activity"/>
    <property type="evidence" value="ECO:0007669"/>
    <property type="project" value="UniProtKB-KW"/>
</dbReference>
<gene>
    <name evidence="4" type="ordered locus">Deipr_0837</name>
</gene>
<organism evidence="4 5">
    <name type="scientific">Deinococcus proteolyticus (strain ATCC 35074 / DSM 20540 / JCM 6276 / NBRC 101906 / NCIMB 13154 / VKM Ac-1939 / CCM 2703 / MRP)</name>
    <dbReference type="NCBI Taxonomy" id="693977"/>
    <lineage>
        <taxon>Bacteria</taxon>
        <taxon>Thermotogati</taxon>
        <taxon>Deinococcota</taxon>
        <taxon>Deinococci</taxon>
        <taxon>Deinococcales</taxon>
        <taxon>Deinococcaceae</taxon>
        <taxon>Deinococcus</taxon>
    </lineage>
</organism>
<dbReference type="Proteomes" id="UP000007718">
    <property type="component" value="Chromosome"/>
</dbReference>
<keyword evidence="2" id="KW-0560">Oxidoreductase</keyword>
<dbReference type="PRINTS" id="PR00368">
    <property type="entry name" value="FADPNR"/>
</dbReference>